<gene>
    <name evidence="1" type="ORF">DWV00_15880</name>
</gene>
<dbReference type="OrthoDB" id="325673at2"/>
<dbReference type="RefSeq" id="WP_115534530.1">
    <property type="nucleotide sequence ID" value="NZ_QRGA01000008.1"/>
</dbReference>
<dbReference type="EMBL" id="QRGA01000008">
    <property type="protein sequence ID" value="RDU98004.1"/>
    <property type="molecule type" value="Genomic_DNA"/>
</dbReference>
<evidence type="ECO:0008006" key="3">
    <source>
        <dbReference type="Google" id="ProtNLM"/>
    </source>
</evidence>
<sequence>MTITLPSSVAACLATFLNKRLTPAAYDFLLDASSEIRNGAPIDRRAQLFSLASRHARASDALALDAAEQRLLATLGPTCNTAQWNQLETLRIALLLASPDIDTDAFAGVFDRGCRFADLGESCALYRSLPLLPDGVRFVARACEGCRTNMRPVFEAVACDSPYPARHFDDVSWRQLVIKAVFLDVPLWRVDGLDERLSPELARMALDLVDERRSAGRPVPPQLWLCLGAYPGERGLQALKEEVVTGGEPGQRGVLLALGRAGALDDDSAWLQRLLDAHAPFVRQARKARFTQRALQFIR</sequence>
<accession>A0A3D8JZF5</accession>
<organism evidence="1 2">
    <name type="scientific">Trinickia dinghuensis</name>
    <dbReference type="NCBI Taxonomy" id="2291023"/>
    <lineage>
        <taxon>Bacteria</taxon>
        <taxon>Pseudomonadati</taxon>
        <taxon>Pseudomonadota</taxon>
        <taxon>Betaproteobacteria</taxon>
        <taxon>Burkholderiales</taxon>
        <taxon>Burkholderiaceae</taxon>
        <taxon>Trinickia</taxon>
    </lineage>
</organism>
<name>A0A3D8JZF5_9BURK</name>
<evidence type="ECO:0000313" key="1">
    <source>
        <dbReference type="EMBL" id="RDU98004.1"/>
    </source>
</evidence>
<evidence type="ECO:0000313" key="2">
    <source>
        <dbReference type="Proteomes" id="UP000256838"/>
    </source>
</evidence>
<dbReference type="Proteomes" id="UP000256838">
    <property type="component" value="Unassembled WGS sequence"/>
</dbReference>
<proteinExistence type="predicted"/>
<comment type="caution">
    <text evidence="1">The sequence shown here is derived from an EMBL/GenBank/DDBJ whole genome shotgun (WGS) entry which is preliminary data.</text>
</comment>
<dbReference type="NCBIfam" id="NF035938">
    <property type="entry name" value="EboA_domain"/>
    <property type="match status" value="1"/>
</dbReference>
<keyword evidence="2" id="KW-1185">Reference proteome</keyword>
<protein>
    <recommendedName>
        <fullName evidence="3">HEAT repeat domain-containing protein</fullName>
    </recommendedName>
</protein>
<dbReference type="InterPro" id="IPR047715">
    <property type="entry name" value="EboA_dom"/>
</dbReference>
<reference evidence="1 2" key="1">
    <citation type="submission" date="2018-08" db="EMBL/GenBank/DDBJ databases">
        <title>Paraburkholderia sp. DHOM06 isolated from forest soil.</title>
        <authorList>
            <person name="Gao Z.-H."/>
            <person name="Qiu L.-H."/>
        </authorList>
    </citation>
    <scope>NUCLEOTIDE SEQUENCE [LARGE SCALE GENOMIC DNA]</scope>
    <source>
        <strain evidence="1 2">DHOM06</strain>
    </source>
</reference>
<dbReference type="AlphaFoldDB" id="A0A3D8JZF5"/>